<accession>A0A9D7SRR8</accession>
<dbReference type="Proteomes" id="UP000808337">
    <property type="component" value="Unassembled WGS sequence"/>
</dbReference>
<dbReference type="PANTHER" id="PTHR43877:SF2">
    <property type="entry name" value="AMINOALKYLPHOSPHONATE N-ACETYLTRANSFERASE-RELATED"/>
    <property type="match status" value="1"/>
</dbReference>
<evidence type="ECO:0000256" key="1">
    <source>
        <dbReference type="ARBA" id="ARBA00022679"/>
    </source>
</evidence>
<dbReference type="InterPro" id="IPR050832">
    <property type="entry name" value="Bact_Acetyltransf"/>
</dbReference>
<keyword evidence="2" id="KW-0012">Acyltransferase</keyword>
<dbReference type="CDD" id="cd04301">
    <property type="entry name" value="NAT_SF"/>
    <property type="match status" value="1"/>
</dbReference>
<organism evidence="4 5">
    <name type="scientific">Candidatus Opimibacter skivensis</name>
    <dbReference type="NCBI Taxonomy" id="2982028"/>
    <lineage>
        <taxon>Bacteria</taxon>
        <taxon>Pseudomonadati</taxon>
        <taxon>Bacteroidota</taxon>
        <taxon>Saprospiria</taxon>
        <taxon>Saprospirales</taxon>
        <taxon>Saprospiraceae</taxon>
        <taxon>Candidatus Opimibacter</taxon>
    </lineage>
</organism>
<protein>
    <submittedName>
        <fullName evidence="4">GNAT family N-acetyltransferase</fullName>
    </submittedName>
</protein>
<sequence length="150" mass="16835">MILLYRTDPSNPDFTELVKHLDAELAVRDGDDHAFYAQFNTMGFLKYSLVAYEDGIPLGCGALKEISPDTVEIKRVYTTSQSRGKGIATKVMAELEKWAAELSFKKCILETGQNQPEAIGLYHKLGYHRIPNYGQYSDVFTSLCFAKEIG</sequence>
<evidence type="ECO:0000256" key="2">
    <source>
        <dbReference type="ARBA" id="ARBA00023315"/>
    </source>
</evidence>
<dbReference type="InterPro" id="IPR016181">
    <property type="entry name" value="Acyl_CoA_acyltransferase"/>
</dbReference>
<proteinExistence type="predicted"/>
<dbReference type="PROSITE" id="PS51186">
    <property type="entry name" value="GNAT"/>
    <property type="match status" value="1"/>
</dbReference>
<dbReference type="EMBL" id="JADKGY010000001">
    <property type="protein sequence ID" value="MBK9980924.1"/>
    <property type="molecule type" value="Genomic_DNA"/>
</dbReference>
<dbReference type="PANTHER" id="PTHR43877">
    <property type="entry name" value="AMINOALKYLPHOSPHONATE N-ACETYLTRANSFERASE-RELATED-RELATED"/>
    <property type="match status" value="1"/>
</dbReference>
<keyword evidence="1" id="KW-0808">Transferase</keyword>
<dbReference type="Gene3D" id="3.40.630.30">
    <property type="match status" value="1"/>
</dbReference>
<comment type="caution">
    <text evidence="4">The sequence shown here is derived from an EMBL/GenBank/DDBJ whole genome shotgun (WGS) entry which is preliminary data.</text>
</comment>
<dbReference type="Pfam" id="PF00583">
    <property type="entry name" value="Acetyltransf_1"/>
    <property type="match status" value="1"/>
</dbReference>
<evidence type="ECO:0000259" key="3">
    <source>
        <dbReference type="PROSITE" id="PS51186"/>
    </source>
</evidence>
<gene>
    <name evidence="4" type="ORF">IPP15_00630</name>
</gene>
<dbReference type="InterPro" id="IPR000182">
    <property type="entry name" value="GNAT_dom"/>
</dbReference>
<evidence type="ECO:0000313" key="4">
    <source>
        <dbReference type="EMBL" id="MBK9980924.1"/>
    </source>
</evidence>
<evidence type="ECO:0000313" key="5">
    <source>
        <dbReference type="Proteomes" id="UP000808337"/>
    </source>
</evidence>
<dbReference type="GO" id="GO:0016747">
    <property type="term" value="F:acyltransferase activity, transferring groups other than amino-acyl groups"/>
    <property type="evidence" value="ECO:0007669"/>
    <property type="project" value="InterPro"/>
</dbReference>
<name>A0A9D7SRR8_9BACT</name>
<feature type="domain" description="N-acetyltransferase" evidence="3">
    <location>
        <begin position="5"/>
        <end position="150"/>
    </location>
</feature>
<dbReference type="AlphaFoldDB" id="A0A9D7SRR8"/>
<reference evidence="4 5" key="1">
    <citation type="submission" date="2020-10" db="EMBL/GenBank/DDBJ databases">
        <title>Connecting structure to function with the recovery of over 1000 high-quality activated sludge metagenome-assembled genomes encoding full-length rRNA genes using long-read sequencing.</title>
        <authorList>
            <person name="Singleton C.M."/>
            <person name="Petriglieri F."/>
            <person name="Kristensen J.M."/>
            <person name="Kirkegaard R.H."/>
            <person name="Michaelsen T.Y."/>
            <person name="Andersen M.H."/>
            <person name="Karst S.M."/>
            <person name="Dueholm M.S."/>
            <person name="Nielsen P.H."/>
            <person name="Albertsen M."/>
        </authorList>
    </citation>
    <scope>NUCLEOTIDE SEQUENCE [LARGE SCALE GENOMIC DNA]</scope>
    <source>
        <strain evidence="4">Ribe_18-Q3-R11-54_MAXAC.273</strain>
    </source>
</reference>
<dbReference type="SUPFAM" id="SSF55729">
    <property type="entry name" value="Acyl-CoA N-acyltransferases (Nat)"/>
    <property type="match status" value="1"/>
</dbReference>